<dbReference type="Proteomes" id="UP000229342">
    <property type="component" value="Unassembled WGS sequence"/>
</dbReference>
<proteinExistence type="predicted"/>
<evidence type="ECO:0000313" key="2">
    <source>
        <dbReference type="EMBL" id="PIQ68850.1"/>
    </source>
</evidence>
<protein>
    <submittedName>
        <fullName evidence="2">Uncharacterized protein</fullName>
    </submittedName>
</protein>
<evidence type="ECO:0000313" key="3">
    <source>
        <dbReference type="Proteomes" id="UP000229342"/>
    </source>
</evidence>
<reference evidence="2 3" key="1">
    <citation type="submission" date="2017-09" db="EMBL/GenBank/DDBJ databases">
        <title>Depth-based differentiation of microbial function through sediment-hosted aquifers and enrichment of novel symbionts in the deep terrestrial subsurface.</title>
        <authorList>
            <person name="Probst A.J."/>
            <person name="Ladd B."/>
            <person name="Jarett J.K."/>
            <person name="Geller-Mcgrath D.E."/>
            <person name="Sieber C.M."/>
            <person name="Emerson J.B."/>
            <person name="Anantharaman K."/>
            <person name="Thomas B.C."/>
            <person name="Malmstrom R."/>
            <person name="Stieglmeier M."/>
            <person name="Klingl A."/>
            <person name="Woyke T."/>
            <person name="Ryan C.M."/>
            <person name="Banfield J.F."/>
        </authorList>
    </citation>
    <scope>NUCLEOTIDE SEQUENCE [LARGE SCALE GENOMIC DNA]</scope>
    <source>
        <strain evidence="2">CG11_big_fil_rev_8_21_14_0_20_46_11</strain>
    </source>
</reference>
<keyword evidence="1" id="KW-1133">Transmembrane helix</keyword>
<feature type="transmembrane region" description="Helical" evidence="1">
    <location>
        <begin position="12"/>
        <end position="36"/>
    </location>
</feature>
<evidence type="ECO:0000256" key="1">
    <source>
        <dbReference type="SAM" id="Phobius"/>
    </source>
</evidence>
<keyword evidence="1" id="KW-0472">Membrane</keyword>
<dbReference type="AlphaFoldDB" id="A0A2H0KC59"/>
<comment type="caution">
    <text evidence="2">The sequence shown here is derived from an EMBL/GenBank/DDBJ whole genome shotgun (WGS) entry which is preliminary data.</text>
</comment>
<gene>
    <name evidence="2" type="ORF">COV91_02135</name>
</gene>
<feature type="transmembrane region" description="Helical" evidence="1">
    <location>
        <begin position="52"/>
        <end position="71"/>
    </location>
</feature>
<organism evidence="2 3">
    <name type="scientific">Candidatus Taylorbacteria bacterium CG11_big_fil_rev_8_21_14_0_20_46_11</name>
    <dbReference type="NCBI Taxonomy" id="1975025"/>
    <lineage>
        <taxon>Bacteria</taxon>
        <taxon>Candidatus Tayloriibacteriota</taxon>
    </lineage>
</organism>
<dbReference type="EMBL" id="PCVG01000024">
    <property type="protein sequence ID" value="PIQ68850.1"/>
    <property type="molecule type" value="Genomic_DNA"/>
</dbReference>
<keyword evidence="1" id="KW-0812">Transmembrane</keyword>
<name>A0A2H0KC59_9BACT</name>
<sequence>MQITFPLVINPLVFAGILAVVILILGTFSVVFIYHWKEYGMETPYIKRAPKIYLSVTALLCTFAVVSYFILIS</sequence>
<accession>A0A2H0KC59</accession>